<sequence length="798" mass="87480">MATLAVLMASFSFPSSRIESLMPALAGRFMPLAEPSGSVAVIAIDSATLDAYGTWPWSRERLAKVIERLQQSEPAAIGVLLPLSGTETPGAMSRMREELDTLAVPHREQAERWLQQLDTDARLAEALHKAGNVVLAIPSRRSDNVMNKARELAALRLPVAVDELSWQQVWLQKLFAAPTPDAVGVDLPLPVFLESATAGVSESYMSGRYVNSIRLAYNVSGTYLPGFELALLSVAQPDTKPVMTPDLDYYPRPSSTVPVYSLKQLMRDDRAGRQLKNKTLLLGLTAPVLAPALTGLDSRQYFPVSWSAQVLDSLLTGNAFTMPVWFYAAQRGLILLLALYLMLLPPRWHEGRAAVISALLAFMMLNTGLLMLVLKAVWLPVLMPVLFLFAMQVLLTLSCRKRAEALRLKQQTVDARVALGGNLASQGQLDLALEQYRLCLPAPETLEALYELGLEFERRRQMGRARAVYDLLEVSAAGYRDVEQRAAQLATLTERFPGSGTVALNQTLVLDSPVVALPRLGRYQLERELGRGAMGTVYLAEDPTIGRRVAIKTLPLEDCSGDAEQEQAAKRFLQEVEAVGRLTHPNIVTIHDAGREHDLAYLTMDYVAGESLEAWTDCSSLLPVWEVLEIAAQVADALDYAHANKIVHRDIKPGNILYDRDQGTVKITDFGVARILDTSRTRTGTVLGTPSYMSPEQVAGAKVSGQSDLFSLGVTLYQLLTGFLPFEGDSVAALMYRITNQKMPPLRKLRSGLPGCAGRMVGRALHKTSGKRFASGADMAIAIRKCRAQCRGGRRKTA</sequence>
<keyword evidence="4 8" id="KW-0418">Kinase</keyword>
<dbReference type="Gene3D" id="1.10.510.10">
    <property type="entry name" value="Transferase(Phosphotransferase) domain 1"/>
    <property type="match status" value="1"/>
</dbReference>
<dbReference type="InterPro" id="IPR000719">
    <property type="entry name" value="Prot_kinase_dom"/>
</dbReference>
<feature type="transmembrane region" description="Helical" evidence="6">
    <location>
        <begin position="324"/>
        <end position="343"/>
    </location>
</feature>
<proteinExistence type="predicted"/>
<evidence type="ECO:0000313" key="8">
    <source>
        <dbReference type="EMBL" id="VAW78128.1"/>
    </source>
</evidence>
<reference evidence="8" key="1">
    <citation type="submission" date="2018-06" db="EMBL/GenBank/DDBJ databases">
        <authorList>
            <person name="Zhirakovskaya E."/>
        </authorList>
    </citation>
    <scope>NUCLEOTIDE SEQUENCE</scope>
</reference>
<keyword evidence="6" id="KW-0472">Membrane</keyword>
<dbReference type="Gene3D" id="1.25.40.10">
    <property type="entry name" value="Tetratricopeptide repeat domain"/>
    <property type="match status" value="1"/>
</dbReference>
<name>A0A3B0YB98_9ZZZZ</name>
<feature type="transmembrane region" description="Helical" evidence="6">
    <location>
        <begin position="355"/>
        <end position="374"/>
    </location>
</feature>
<dbReference type="PANTHER" id="PTHR43289">
    <property type="entry name" value="MITOGEN-ACTIVATED PROTEIN KINASE KINASE KINASE 20-RELATED"/>
    <property type="match status" value="1"/>
</dbReference>
<feature type="domain" description="Protein kinase" evidence="7">
    <location>
        <begin position="523"/>
        <end position="784"/>
    </location>
</feature>
<dbReference type="PROSITE" id="PS50011">
    <property type="entry name" value="PROTEIN_KINASE_DOM"/>
    <property type="match status" value="1"/>
</dbReference>
<evidence type="ECO:0000256" key="5">
    <source>
        <dbReference type="ARBA" id="ARBA00022840"/>
    </source>
</evidence>
<dbReference type="PROSITE" id="PS00108">
    <property type="entry name" value="PROTEIN_KINASE_ST"/>
    <property type="match status" value="1"/>
</dbReference>
<evidence type="ECO:0000256" key="2">
    <source>
        <dbReference type="ARBA" id="ARBA00022679"/>
    </source>
</evidence>
<evidence type="ECO:0000256" key="3">
    <source>
        <dbReference type="ARBA" id="ARBA00022741"/>
    </source>
</evidence>
<dbReference type="FunFam" id="1.10.510.10:FF:000021">
    <property type="entry name" value="Serine/threonine protein kinase"/>
    <property type="match status" value="1"/>
</dbReference>
<dbReference type="Pfam" id="PF00069">
    <property type="entry name" value="Pkinase"/>
    <property type="match status" value="1"/>
</dbReference>
<accession>A0A3B0YB98</accession>
<dbReference type="PROSITE" id="PS00107">
    <property type="entry name" value="PROTEIN_KINASE_ATP"/>
    <property type="match status" value="1"/>
</dbReference>
<dbReference type="SMART" id="SM01080">
    <property type="entry name" value="CHASE2"/>
    <property type="match status" value="1"/>
</dbReference>
<keyword evidence="6" id="KW-1133">Transmembrane helix</keyword>
<dbReference type="SMART" id="SM00220">
    <property type="entry name" value="S_TKc"/>
    <property type="match status" value="1"/>
</dbReference>
<dbReference type="InterPro" id="IPR011009">
    <property type="entry name" value="Kinase-like_dom_sf"/>
</dbReference>
<gene>
    <name evidence="8" type="ORF">MNBD_GAMMA15-1016</name>
</gene>
<dbReference type="GO" id="GO:0004674">
    <property type="term" value="F:protein serine/threonine kinase activity"/>
    <property type="evidence" value="ECO:0007669"/>
    <property type="project" value="UniProtKB-KW"/>
</dbReference>
<dbReference type="CDD" id="cd14014">
    <property type="entry name" value="STKc_PknB_like"/>
    <property type="match status" value="1"/>
</dbReference>
<dbReference type="Pfam" id="PF05226">
    <property type="entry name" value="CHASE2"/>
    <property type="match status" value="1"/>
</dbReference>
<dbReference type="InterPro" id="IPR017441">
    <property type="entry name" value="Protein_kinase_ATP_BS"/>
</dbReference>
<keyword evidence="1 8" id="KW-0723">Serine/threonine-protein kinase</keyword>
<dbReference type="InterPro" id="IPR008271">
    <property type="entry name" value="Ser/Thr_kinase_AS"/>
</dbReference>
<dbReference type="EMBL" id="UOFN01000089">
    <property type="protein sequence ID" value="VAW78128.1"/>
    <property type="molecule type" value="Genomic_DNA"/>
</dbReference>
<dbReference type="InterPro" id="IPR007890">
    <property type="entry name" value="CHASE2"/>
</dbReference>
<feature type="transmembrane region" description="Helical" evidence="6">
    <location>
        <begin position="380"/>
        <end position="399"/>
    </location>
</feature>
<keyword evidence="3" id="KW-0547">Nucleotide-binding</keyword>
<evidence type="ECO:0000256" key="6">
    <source>
        <dbReference type="SAM" id="Phobius"/>
    </source>
</evidence>
<keyword evidence="2" id="KW-0808">Transferase</keyword>
<evidence type="ECO:0000259" key="7">
    <source>
        <dbReference type="PROSITE" id="PS50011"/>
    </source>
</evidence>
<evidence type="ECO:0000256" key="1">
    <source>
        <dbReference type="ARBA" id="ARBA00022527"/>
    </source>
</evidence>
<dbReference type="SUPFAM" id="SSF56112">
    <property type="entry name" value="Protein kinase-like (PK-like)"/>
    <property type="match status" value="1"/>
</dbReference>
<dbReference type="AlphaFoldDB" id="A0A3B0YB98"/>
<dbReference type="PANTHER" id="PTHR43289:SF6">
    <property type="entry name" value="SERINE_THREONINE-PROTEIN KINASE NEKL-3"/>
    <property type="match status" value="1"/>
</dbReference>
<evidence type="ECO:0000256" key="4">
    <source>
        <dbReference type="ARBA" id="ARBA00022777"/>
    </source>
</evidence>
<dbReference type="InterPro" id="IPR011990">
    <property type="entry name" value="TPR-like_helical_dom_sf"/>
</dbReference>
<dbReference type="GO" id="GO:0005524">
    <property type="term" value="F:ATP binding"/>
    <property type="evidence" value="ECO:0007669"/>
    <property type="project" value="UniProtKB-KW"/>
</dbReference>
<organism evidence="8">
    <name type="scientific">hydrothermal vent metagenome</name>
    <dbReference type="NCBI Taxonomy" id="652676"/>
    <lineage>
        <taxon>unclassified sequences</taxon>
        <taxon>metagenomes</taxon>
        <taxon>ecological metagenomes</taxon>
    </lineage>
</organism>
<keyword evidence="5" id="KW-0067">ATP-binding</keyword>
<keyword evidence="6" id="KW-0812">Transmembrane</keyword>
<protein>
    <submittedName>
        <fullName evidence="8">Serine/threonine protein kinase PrkC, regulator of stationary phase</fullName>
    </submittedName>
</protein>
<dbReference type="Gene3D" id="3.30.200.20">
    <property type="entry name" value="Phosphorylase Kinase, domain 1"/>
    <property type="match status" value="1"/>
</dbReference>